<proteinExistence type="predicted"/>
<dbReference type="AlphaFoldDB" id="A0A9N9EFM3"/>
<evidence type="ECO:0000313" key="2">
    <source>
        <dbReference type="EMBL" id="CAG8677778.1"/>
    </source>
</evidence>
<name>A0A9N9EFM3_9GLOM</name>
<dbReference type="OrthoDB" id="2278241at2759"/>
<dbReference type="EMBL" id="CAJVPI010006210">
    <property type="protein sequence ID" value="CAG8677778.1"/>
    <property type="molecule type" value="Genomic_DNA"/>
</dbReference>
<dbReference type="Proteomes" id="UP000789739">
    <property type="component" value="Unassembled WGS sequence"/>
</dbReference>
<comment type="caution">
    <text evidence="2">The sequence shown here is derived from an EMBL/GenBank/DDBJ whole genome shotgun (WGS) entry which is preliminary data.</text>
</comment>
<protein>
    <submittedName>
        <fullName evidence="2">4375_t:CDS:1</fullName>
    </submittedName>
</protein>
<reference evidence="2" key="1">
    <citation type="submission" date="2021-06" db="EMBL/GenBank/DDBJ databases">
        <authorList>
            <person name="Kallberg Y."/>
            <person name="Tangrot J."/>
            <person name="Rosling A."/>
        </authorList>
    </citation>
    <scope>NUCLEOTIDE SEQUENCE</scope>
    <source>
        <strain evidence="2">BR232B</strain>
    </source>
</reference>
<feature type="region of interest" description="Disordered" evidence="1">
    <location>
        <begin position="49"/>
        <end position="69"/>
    </location>
</feature>
<evidence type="ECO:0000313" key="3">
    <source>
        <dbReference type="Proteomes" id="UP000789739"/>
    </source>
</evidence>
<feature type="non-terminal residue" evidence="2">
    <location>
        <position position="110"/>
    </location>
</feature>
<accession>A0A9N9EFM3</accession>
<evidence type="ECO:0000256" key="1">
    <source>
        <dbReference type="SAM" id="MobiDB-lite"/>
    </source>
</evidence>
<organism evidence="2 3">
    <name type="scientific">Paraglomus brasilianum</name>
    <dbReference type="NCBI Taxonomy" id="144538"/>
    <lineage>
        <taxon>Eukaryota</taxon>
        <taxon>Fungi</taxon>
        <taxon>Fungi incertae sedis</taxon>
        <taxon>Mucoromycota</taxon>
        <taxon>Glomeromycotina</taxon>
        <taxon>Glomeromycetes</taxon>
        <taxon>Paraglomerales</taxon>
        <taxon>Paraglomeraceae</taxon>
        <taxon>Paraglomus</taxon>
    </lineage>
</organism>
<gene>
    <name evidence="2" type="ORF">PBRASI_LOCUS11641</name>
</gene>
<keyword evidence="3" id="KW-1185">Reference proteome</keyword>
<feature type="non-terminal residue" evidence="2">
    <location>
        <position position="1"/>
    </location>
</feature>
<sequence length="110" mass="12602">ALPLGYRLKHVGPGISGDCLWCPGEQQTREHFITGCEISKEIWGKGLSHLSSEEERTPPTTLEEIYQEPPTENPNGWYAKMWLSMNVVYELWCNYTAGRWGKDLSDKNIM</sequence>